<gene>
    <name evidence="2" type="ordered locus">Lbys_0679</name>
</gene>
<dbReference type="Proteomes" id="UP000007435">
    <property type="component" value="Chromosome"/>
</dbReference>
<dbReference type="STRING" id="649349.Lbys_0679"/>
<dbReference type="RefSeq" id="WP_013407493.1">
    <property type="nucleotide sequence ID" value="NC_014655.1"/>
</dbReference>
<evidence type="ECO:0000313" key="3">
    <source>
        <dbReference type="Proteomes" id="UP000007435"/>
    </source>
</evidence>
<evidence type="ECO:0000313" key="2">
    <source>
        <dbReference type="EMBL" id="ADQ16441.1"/>
    </source>
</evidence>
<protein>
    <recommendedName>
        <fullName evidence="1">Fibronectin type-III domain-containing protein</fullName>
    </recommendedName>
</protein>
<dbReference type="SMART" id="SM00060">
    <property type="entry name" value="FN3"/>
    <property type="match status" value="4"/>
</dbReference>
<accession>E4RZA2</accession>
<feature type="domain" description="Fibronectin type-III" evidence="1">
    <location>
        <begin position="441"/>
        <end position="527"/>
    </location>
</feature>
<sequence length="747" mass="80559">MKRGIFVTILLLILACEEVYPPAPPQFDEIKFSEIGPNSAKLSSALTRIGDMPITEHGFVVSEDSISTLTESSSKLGKVERSTPVPVSMTAVESGLKPNTTYYAKAYAIVNDSPIYGKATSFKTSNIIQPGIQTLDADNITHIAARIGGRISSKGTYDISEYGLVWATTANPTTSSTSKHSIKGNVTTFPTNYTHYLNNLTPNTTYHFRAYVISNGVTSYGQNLSFKTAAVVPPGISTVAASSVTATSAKLGGTLTSKGSYDISEYGIVWATSENPTTEVSTKYRVQGNVTAYPRAFDTTPTNLSPNTTYYFRAYVIANGVTTYGSNLSLKTSNIIQPGIKTEDADDIGTTTAALRGTLTSAGTYPITERGIVWHTSNNPTTANSKGSIAGNVSNFPSSYSIMANNLQMNTTYYYRAYVISNGVTSYGEVKTFKTENWILPTVSTGISRPAITSATVAGVIQSKGSHDIQEYGFVYATHSNPTAKDAKKITNGNPPSYPHNYTQSLDNLQPSTMYYFRAYALMSGTEVYGQIQSFKTNEATAPRVQTDDSKPSDTFATLFGTLLSAGSLPVSEYGFVYSIQREPTISNSKKIVGTSNPGSFPHRFNATIEGLQPDNAYHYRAYAIMNGIAYYGADQIAATTYSTPVLSTSSATDIQALRATLNGRITSPGSFPITEIGMVWNVTAKYPPTINDNKLTRSTSGVTYPLNVSITANGLPRITSVTYRIYVISRGQVFYGNSVSFTTTRL</sequence>
<dbReference type="InterPro" id="IPR003961">
    <property type="entry name" value="FN3_dom"/>
</dbReference>
<reference key="1">
    <citation type="submission" date="2010-11" db="EMBL/GenBank/DDBJ databases">
        <title>The complete genome of Leadbetterella byssophila DSM 17132.</title>
        <authorList>
            <consortium name="US DOE Joint Genome Institute (JGI-PGF)"/>
            <person name="Lucas S."/>
            <person name="Copeland A."/>
            <person name="Lapidus A."/>
            <person name="Glavina del Rio T."/>
            <person name="Dalin E."/>
            <person name="Tice H."/>
            <person name="Bruce D."/>
            <person name="Goodwin L."/>
            <person name="Pitluck S."/>
            <person name="Kyrpides N."/>
            <person name="Mavromatis K."/>
            <person name="Ivanova N."/>
            <person name="Teshima H."/>
            <person name="Brettin T."/>
            <person name="Detter J.C."/>
            <person name="Han C."/>
            <person name="Tapia R."/>
            <person name="Land M."/>
            <person name="Hauser L."/>
            <person name="Markowitz V."/>
            <person name="Cheng J.-F."/>
            <person name="Hugenholtz P."/>
            <person name="Woyke T."/>
            <person name="Wu D."/>
            <person name="Tindall B."/>
            <person name="Pomrenke H.G."/>
            <person name="Brambilla E."/>
            <person name="Klenk H.-P."/>
            <person name="Eisen J.A."/>
        </authorList>
    </citation>
    <scope>NUCLEOTIDE SEQUENCE [LARGE SCALE GENOMIC DNA]</scope>
    <source>
        <strain>DSM 17132</strain>
    </source>
</reference>
<evidence type="ECO:0000259" key="1">
    <source>
        <dbReference type="SMART" id="SM00060"/>
    </source>
</evidence>
<dbReference type="OrthoDB" id="1490335at2"/>
<name>E4RZA2_LEAB4</name>
<dbReference type="KEGG" id="lby:Lbys_0679"/>
<dbReference type="EMBL" id="CP002305">
    <property type="protein sequence ID" value="ADQ16441.1"/>
    <property type="molecule type" value="Genomic_DNA"/>
</dbReference>
<dbReference type="PROSITE" id="PS51257">
    <property type="entry name" value="PROKAR_LIPOPROTEIN"/>
    <property type="match status" value="1"/>
</dbReference>
<dbReference type="SUPFAM" id="SSF49265">
    <property type="entry name" value="Fibronectin type III"/>
    <property type="match status" value="1"/>
</dbReference>
<dbReference type="HOGENOM" id="CLU_020009_0_0_10"/>
<proteinExistence type="predicted"/>
<reference evidence="2 3" key="2">
    <citation type="journal article" date="2011" name="Stand. Genomic Sci.">
        <title>Complete genome sequence of Leadbetterella byssophila type strain (4M15).</title>
        <authorList>
            <person name="Abt B."/>
            <person name="Teshima H."/>
            <person name="Lucas S."/>
            <person name="Lapidus A."/>
            <person name="Del Rio T.G."/>
            <person name="Nolan M."/>
            <person name="Tice H."/>
            <person name="Cheng J.F."/>
            <person name="Pitluck S."/>
            <person name="Liolios K."/>
            <person name="Pagani I."/>
            <person name="Ivanova N."/>
            <person name="Mavromatis K."/>
            <person name="Pati A."/>
            <person name="Tapia R."/>
            <person name="Han C."/>
            <person name="Goodwin L."/>
            <person name="Chen A."/>
            <person name="Palaniappan K."/>
            <person name="Land M."/>
            <person name="Hauser L."/>
            <person name="Chang Y.J."/>
            <person name="Jeffries C.D."/>
            <person name="Rohde M."/>
            <person name="Goker M."/>
            <person name="Tindall B.J."/>
            <person name="Detter J.C."/>
            <person name="Woyke T."/>
            <person name="Bristow J."/>
            <person name="Eisen J.A."/>
            <person name="Markowitz V."/>
            <person name="Hugenholtz P."/>
            <person name="Klenk H.P."/>
            <person name="Kyrpides N.C."/>
        </authorList>
    </citation>
    <scope>NUCLEOTIDE SEQUENCE [LARGE SCALE GENOMIC DNA]</scope>
    <source>
        <strain evidence="3">DSM 17132 / JCM 16389 / KACC 11308 / NBRC 106382 / 4M15</strain>
    </source>
</reference>
<dbReference type="eggNOG" id="COG3656">
    <property type="taxonomic scope" value="Bacteria"/>
</dbReference>
<dbReference type="AlphaFoldDB" id="E4RZA2"/>
<feature type="domain" description="Fibronectin type-III" evidence="1">
    <location>
        <begin position="233"/>
        <end position="322"/>
    </location>
</feature>
<keyword evidence="3" id="KW-1185">Reference proteome</keyword>
<feature type="domain" description="Fibronectin type-III" evidence="1">
    <location>
        <begin position="22"/>
        <end position="113"/>
    </location>
</feature>
<organism evidence="2 3">
    <name type="scientific">Leadbetterella byssophila (strain DSM 17132 / JCM 16389 / KACC 11308 / NBRC 106382 / 4M15)</name>
    <dbReference type="NCBI Taxonomy" id="649349"/>
    <lineage>
        <taxon>Bacteria</taxon>
        <taxon>Pseudomonadati</taxon>
        <taxon>Bacteroidota</taxon>
        <taxon>Cytophagia</taxon>
        <taxon>Cytophagales</taxon>
        <taxon>Leadbetterellaceae</taxon>
        <taxon>Leadbetterella</taxon>
    </lineage>
</organism>
<dbReference type="InterPro" id="IPR036116">
    <property type="entry name" value="FN3_sf"/>
</dbReference>
<feature type="domain" description="Fibronectin type-III" evidence="1">
    <location>
        <begin position="129"/>
        <end position="218"/>
    </location>
</feature>